<dbReference type="InterPro" id="IPR036640">
    <property type="entry name" value="ABC1_TM_sf"/>
</dbReference>
<reference evidence="11 12" key="1">
    <citation type="submission" date="2020-08" db="EMBL/GenBank/DDBJ databases">
        <title>Genome sequence of Sphingomonas lutea KCTC 23642T.</title>
        <authorList>
            <person name="Hyun D.-W."/>
            <person name="Bae J.-W."/>
        </authorList>
    </citation>
    <scope>NUCLEOTIDE SEQUENCE [LARGE SCALE GENOMIC DNA]</scope>
    <source>
        <strain evidence="11 12">KCTC 23642</strain>
    </source>
</reference>
<dbReference type="EMBL" id="CP060718">
    <property type="protein sequence ID" value="QNN67615.1"/>
    <property type="molecule type" value="Genomic_DNA"/>
</dbReference>
<dbReference type="PROSITE" id="PS50929">
    <property type="entry name" value="ABC_TM1F"/>
    <property type="match status" value="1"/>
</dbReference>
<dbReference type="FunFam" id="3.40.50.300:FF:000186">
    <property type="entry name" value="ATP-binding cassette sub-family B member 7, mitochondrial"/>
    <property type="match status" value="1"/>
</dbReference>
<keyword evidence="6 8" id="KW-1133">Transmembrane helix</keyword>
<dbReference type="GO" id="GO:0005524">
    <property type="term" value="F:ATP binding"/>
    <property type="evidence" value="ECO:0007669"/>
    <property type="project" value="UniProtKB-KW"/>
</dbReference>
<evidence type="ECO:0000256" key="6">
    <source>
        <dbReference type="ARBA" id="ARBA00022989"/>
    </source>
</evidence>
<comment type="subcellular location">
    <subcellularLocation>
        <location evidence="1">Cell membrane</location>
        <topology evidence="1">Multi-pass membrane protein</topology>
    </subcellularLocation>
</comment>
<keyword evidence="5 11" id="KW-0067">ATP-binding</keyword>
<dbReference type="InterPro" id="IPR039421">
    <property type="entry name" value="Type_1_exporter"/>
</dbReference>
<organism evidence="11 12">
    <name type="scientific">Sphingomonas lutea</name>
    <dbReference type="NCBI Taxonomy" id="1045317"/>
    <lineage>
        <taxon>Bacteria</taxon>
        <taxon>Pseudomonadati</taxon>
        <taxon>Pseudomonadota</taxon>
        <taxon>Alphaproteobacteria</taxon>
        <taxon>Sphingomonadales</taxon>
        <taxon>Sphingomonadaceae</taxon>
        <taxon>Sphingomonas</taxon>
    </lineage>
</organism>
<gene>
    <name evidence="11" type="ORF">H9L13_01250</name>
</gene>
<dbReference type="GO" id="GO:0006879">
    <property type="term" value="P:intracellular iron ion homeostasis"/>
    <property type="evidence" value="ECO:0007669"/>
    <property type="project" value="TreeGrafter"/>
</dbReference>
<evidence type="ECO:0000256" key="8">
    <source>
        <dbReference type="SAM" id="Phobius"/>
    </source>
</evidence>
<evidence type="ECO:0000256" key="3">
    <source>
        <dbReference type="ARBA" id="ARBA00022692"/>
    </source>
</evidence>
<dbReference type="Pfam" id="PF00005">
    <property type="entry name" value="ABC_tran"/>
    <property type="match status" value="1"/>
</dbReference>
<dbReference type="PROSITE" id="PS00211">
    <property type="entry name" value="ABC_TRANSPORTER_1"/>
    <property type="match status" value="1"/>
</dbReference>
<dbReference type="Gene3D" id="1.20.1560.10">
    <property type="entry name" value="ABC transporter type 1, transmembrane domain"/>
    <property type="match status" value="1"/>
</dbReference>
<dbReference type="AlphaFoldDB" id="A0A7G9SIE0"/>
<dbReference type="InterPro" id="IPR027417">
    <property type="entry name" value="P-loop_NTPase"/>
</dbReference>
<feature type="transmembrane region" description="Helical" evidence="8">
    <location>
        <begin position="35"/>
        <end position="56"/>
    </location>
</feature>
<dbReference type="SMART" id="SM00382">
    <property type="entry name" value="AAA"/>
    <property type="match status" value="1"/>
</dbReference>
<feature type="domain" description="ABC transmembrane type-1" evidence="10">
    <location>
        <begin position="36"/>
        <end position="320"/>
    </location>
</feature>
<name>A0A7G9SIE0_9SPHN</name>
<dbReference type="GO" id="GO:0140359">
    <property type="term" value="F:ABC-type transporter activity"/>
    <property type="evidence" value="ECO:0007669"/>
    <property type="project" value="InterPro"/>
</dbReference>
<feature type="transmembrane region" description="Helical" evidence="8">
    <location>
        <begin position="177"/>
        <end position="196"/>
    </location>
</feature>
<dbReference type="PROSITE" id="PS50893">
    <property type="entry name" value="ABC_TRANSPORTER_2"/>
    <property type="match status" value="1"/>
</dbReference>
<sequence length="603" mass="66210">MRDGDVQKTGGGFAALWRFLPMLWPRGEAELKARVVAAVVLVLAGKAIVLLMPFAYKAVIDRMSEATVAFGVVAGLVVAYAAARFGGVLSDNLRNALFEKVGQSAARRLAARVFRHVHDLSLRFHLERRTGSLTKIVERGTKSIDMMLYFLLFNIAPTIIELVAICVIFWIKFGPGLVAATLVMVVIYIGFTRFVTDWRSRLQREMNEVDNRAIGRAVDSLLNYETVKYFGAEEREARRYDEAIAAFTRAAVRNETSLAWLNVGQALITNAMMAGAMIFTVWGWSQGRFTPGDVVLVNALLMQLFRPLDMLGWVYRSIRQGLIDMEAMFDLLDTPAEVVDRPGAPPLVVSRGAVRFDDVRFGYEDGREILKGVDLDIPAGTSCAIVGPSGAGKSTIARLLYRFYDPTAGRITIDGQDIAEVQQASLRAAIGIVPQDTVLFNDTIGYNIAYGRADATQEDVEEAARGAAIDRFIAILPDGYDAMVGERGLKLSGGEKQRVAIARTLIKNPPLLILDEATSALDSRTEQAIQETLARISQSRTSIIIAHRLSTVVDADRIVVLDEGRVAEQGTHEELLARGGLYAELWQRQAAERLAEAVAEAAE</sequence>
<evidence type="ECO:0000313" key="12">
    <source>
        <dbReference type="Proteomes" id="UP000515971"/>
    </source>
</evidence>
<dbReference type="InterPro" id="IPR003593">
    <property type="entry name" value="AAA+_ATPase"/>
</dbReference>
<dbReference type="SUPFAM" id="SSF52540">
    <property type="entry name" value="P-loop containing nucleoside triphosphate hydrolases"/>
    <property type="match status" value="1"/>
</dbReference>
<dbReference type="InterPro" id="IPR017871">
    <property type="entry name" value="ABC_transporter-like_CS"/>
</dbReference>
<evidence type="ECO:0000256" key="1">
    <source>
        <dbReference type="ARBA" id="ARBA00004651"/>
    </source>
</evidence>
<dbReference type="GO" id="GO:0016887">
    <property type="term" value="F:ATP hydrolysis activity"/>
    <property type="evidence" value="ECO:0007669"/>
    <property type="project" value="InterPro"/>
</dbReference>
<dbReference type="CDD" id="cd18582">
    <property type="entry name" value="ABC_6TM_ATM1_ABCB7"/>
    <property type="match status" value="1"/>
</dbReference>
<feature type="transmembrane region" description="Helical" evidence="8">
    <location>
        <begin position="148"/>
        <end position="171"/>
    </location>
</feature>
<keyword evidence="2" id="KW-0813">Transport</keyword>
<evidence type="ECO:0000256" key="2">
    <source>
        <dbReference type="ARBA" id="ARBA00022448"/>
    </source>
</evidence>
<dbReference type="Gene3D" id="3.40.50.300">
    <property type="entry name" value="P-loop containing nucleotide triphosphate hydrolases"/>
    <property type="match status" value="1"/>
</dbReference>
<accession>A0A7G9SIE0</accession>
<evidence type="ECO:0000313" key="11">
    <source>
        <dbReference type="EMBL" id="QNN67615.1"/>
    </source>
</evidence>
<evidence type="ECO:0000259" key="9">
    <source>
        <dbReference type="PROSITE" id="PS50893"/>
    </source>
</evidence>
<dbReference type="SUPFAM" id="SSF90123">
    <property type="entry name" value="ABC transporter transmembrane region"/>
    <property type="match status" value="1"/>
</dbReference>
<keyword evidence="12" id="KW-1185">Reference proteome</keyword>
<proteinExistence type="predicted"/>
<evidence type="ECO:0000259" key="10">
    <source>
        <dbReference type="PROSITE" id="PS50929"/>
    </source>
</evidence>
<feature type="transmembrane region" description="Helical" evidence="8">
    <location>
        <begin position="259"/>
        <end position="282"/>
    </location>
</feature>
<evidence type="ECO:0000256" key="7">
    <source>
        <dbReference type="ARBA" id="ARBA00023136"/>
    </source>
</evidence>
<keyword evidence="4" id="KW-0547">Nucleotide-binding</keyword>
<dbReference type="RefSeq" id="WP_187538327.1">
    <property type="nucleotide sequence ID" value="NZ_BAABJT010000001.1"/>
</dbReference>
<dbReference type="PANTHER" id="PTHR24221:SF402">
    <property type="entry name" value="IRON-SULFUR CLUSTERS TRANSPORTER ABCB7, MITOCHONDRIAL"/>
    <property type="match status" value="1"/>
</dbReference>
<evidence type="ECO:0000256" key="4">
    <source>
        <dbReference type="ARBA" id="ARBA00022741"/>
    </source>
</evidence>
<dbReference type="InterPro" id="IPR011527">
    <property type="entry name" value="ABC1_TM_dom"/>
</dbReference>
<dbReference type="GO" id="GO:0005886">
    <property type="term" value="C:plasma membrane"/>
    <property type="evidence" value="ECO:0007669"/>
    <property type="project" value="UniProtKB-SubCell"/>
</dbReference>
<dbReference type="Proteomes" id="UP000515971">
    <property type="component" value="Chromosome"/>
</dbReference>
<keyword evidence="7 8" id="KW-0472">Membrane</keyword>
<dbReference type="CDD" id="cd03253">
    <property type="entry name" value="ABCC_ATM1_transporter"/>
    <property type="match status" value="1"/>
</dbReference>
<keyword evidence="3 8" id="KW-0812">Transmembrane</keyword>
<protein>
    <submittedName>
        <fullName evidence="11">ABC transporter ATP-binding protein/permease</fullName>
    </submittedName>
</protein>
<dbReference type="Pfam" id="PF00664">
    <property type="entry name" value="ABC_membrane"/>
    <property type="match status" value="1"/>
</dbReference>
<feature type="domain" description="ABC transporter" evidence="9">
    <location>
        <begin position="354"/>
        <end position="588"/>
    </location>
</feature>
<dbReference type="InterPro" id="IPR003439">
    <property type="entry name" value="ABC_transporter-like_ATP-bd"/>
</dbReference>
<dbReference type="PANTHER" id="PTHR24221">
    <property type="entry name" value="ATP-BINDING CASSETTE SUB-FAMILY B"/>
    <property type="match status" value="1"/>
</dbReference>
<dbReference type="KEGG" id="slut:H9L13_01250"/>
<evidence type="ECO:0000256" key="5">
    <source>
        <dbReference type="ARBA" id="ARBA00022840"/>
    </source>
</evidence>
<feature type="transmembrane region" description="Helical" evidence="8">
    <location>
        <begin position="68"/>
        <end position="90"/>
    </location>
</feature>